<gene>
    <name evidence="1" type="ORF">ALGA_4069</name>
</gene>
<dbReference type="OrthoDB" id="1453311at2"/>
<keyword evidence="2" id="KW-1185">Reference proteome</keyword>
<dbReference type="AlphaFoldDB" id="A0A1Y1CQ04"/>
<protein>
    <recommendedName>
        <fullName evidence="3">PD-(D/E)XK nuclease superfamily protein</fullName>
    </recommendedName>
</protein>
<dbReference type="RefSeq" id="WP_096432598.1">
    <property type="nucleotide sequence ID" value="NZ_AP018042.1"/>
</dbReference>
<evidence type="ECO:0008006" key="3">
    <source>
        <dbReference type="Google" id="ProtNLM"/>
    </source>
</evidence>
<evidence type="ECO:0000313" key="2">
    <source>
        <dbReference type="Proteomes" id="UP000218267"/>
    </source>
</evidence>
<dbReference type="InterPro" id="IPR029470">
    <property type="entry name" value="PDDEXK_4"/>
</dbReference>
<accession>A0A1Y1CQ04</accession>
<dbReference type="KEGG" id="mbas:ALGA_4069"/>
<sequence>MNIFRILSSNDGSINEPNVSSFLAYLLNPNEDHGISGLLLQEILNELLLVNEDFLQKIKFDNRITDLSKYSGYSINIVPEMAVNLNGDGKKKRRDIDILIEITDDRSKEVLYAICLENKITDASISKKDSQLEDELSGLRNYYKENDLSPEIYVVYLTPTPSEISTYSLNKLDYNQKCHIYWDKHENSIFNKLIKIFKDEENGFVDPINNQSSYLIKSFLSFIKTNFKSYVEERKEIQEKKSYGKPVIDLLNDFANNLEFDKEYAIASIKNKFSAYVLNVSGLELNNGTRNAHITLATVNDRNRGHYGVKKPDDERKNIFYYTDDSRKKLKRFSLQCSKLLDIYFKNGAEIEVVSTLEIPKEEIS</sequence>
<dbReference type="Proteomes" id="UP000218267">
    <property type="component" value="Chromosome"/>
</dbReference>
<reference evidence="2" key="2">
    <citation type="journal article" date="2020" name="Antonie Van Leeuwenhoek">
        <title>Labilibaculum antarcticum sp. nov., a novel facultative anaerobic, psychrotorelant bacterium isolated from marine sediment of Antarctica.</title>
        <authorList>
            <person name="Watanabe M."/>
            <person name="Kojima H."/>
            <person name="Fukui M."/>
        </authorList>
    </citation>
    <scope>NUCLEOTIDE SEQUENCE [LARGE SCALE GENOMIC DNA]</scope>
    <source>
        <strain evidence="2">SPP2</strain>
    </source>
</reference>
<evidence type="ECO:0000313" key="1">
    <source>
        <dbReference type="EMBL" id="BAX82360.1"/>
    </source>
</evidence>
<name>A0A1Y1CQ04_9BACT</name>
<proteinExistence type="predicted"/>
<organism evidence="1 2">
    <name type="scientific">Labilibaculum antarcticum</name>
    <dbReference type="NCBI Taxonomy" id="1717717"/>
    <lineage>
        <taxon>Bacteria</taxon>
        <taxon>Pseudomonadati</taxon>
        <taxon>Bacteroidota</taxon>
        <taxon>Bacteroidia</taxon>
        <taxon>Marinilabiliales</taxon>
        <taxon>Marinifilaceae</taxon>
        <taxon>Labilibaculum</taxon>
    </lineage>
</organism>
<dbReference type="EMBL" id="AP018042">
    <property type="protein sequence ID" value="BAX82360.1"/>
    <property type="molecule type" value="Genomic_DNA"/>
</dbReference>
<reference evidence="1 2" key="1">
    <citation type="journal article" date="2018" name="Mar. Genomics">
        <title>Complete genome sequence of Marinifilaceae bacterium strain SPP2, isolated from the Antarctic marine sediment.</title>
        <authorList>
            <person name="Watanabe M."/>
            <person name="Kojima H."/>
            <person name="Fukui M."/>
        </authorList>
    </citation>
    <scope>NUCLEOTIDE SEQUENCE [LARGE SCALE GENOMIC DNA]</scope>
    <source>
        <strain evidence="1 2">SPP2</strain>
    </source>
</reference>
<dbReference type="Pfam" id="PF14281">
    <property type="entry name" value="PDDEXK_4"/>
    <property type="match status" value="1"/>
</dbReference>